<dbReference type="EMBL" id="CAJFCW020000005">
    <property type="protein sequence ID" value="CAG9121732.1"/>
    <property type="molecule type" value="Genomic_DNA"/>
</dbReference>
<reference evidence="1" key="1">
    <citation type="submission" date="2020-09" db="EMBL/GenBank/DDBJ databases">
        <authorList>
            <person name="Kikuchi T."/>
        </authorList>
    </citation>
    <scope>NUCLEOTIDE SEQUENCE</scope>
    <source>
        <strain evidence="1">SH1</strain>
    </source>
</reference>
<organism evidence="1 2">
    <name type="scientific">Bursaphelenchus okinawaensis</name>
    <dbReference type="NCBI Taxonomy" id="465554"/>
    <lineage>
        <taxon>Eukaryota</taxon>
        <taxon>Metazoa</taxon>
        <taxon>Ecdysozoa</taxon>
        <taxon>Nematoda</taxon>
        <taxon>Chromadorea</taxon>
        <taxon>Rhabditida</taxon>
        <taxon>Tylenchina</taxon>
        <taxon>Tylenchomorpha</taxon>
        <taxon>Aphelenchoidea</taxon>
        <taxon>Aphelenchoididae</taxon>
        <taxon>Bursaphelenchus</taxon>
    </lineage>
</organism>
<sequence>MKTIRYNALFRCDIKNVEDAQVSARLVRGDFESGGELKFCEVRIRNSRVYREIAEALSLDRPTMVYLDIKHQCTPAGNCVRGRHYSTLESYDRIRNAQNNDIEGLIYDFGTIQLENLNYRTPC</sequence>
<protein>
    <submittedName>
        <fullName evidence="1">Uncharacterized protein</fullName>
    </submittedName>
</protein>
<comment type="caution">
    <text evidence="1">The sequence shown here is derived from an EMBL/GenBank/DDBJ whole genome shotgun (WGS) entry which is preliminary data.</text>
</comment>
<dbReference type="Proteomes" id="UP000783686">
    <property type="component" value="Unassembled WGS sequence"/>
</dbReference>
<dbReference type="Proteomes" id="UP000614601">
    <property type="component" value="Unassembled WGS sequence"/>
</dbReference>
<proteinExistence type="predicted"/>
<evidence type="ECO:0000313" key="2">
    <source>
        <dbReference type="Proteomes" id="UP000614601"/>
    </source>
</evidence>
<name>A0A811LFZ0_9BILA</name>
<dbReference type="EMBL" id="CAJFDH010000005">
    <property type="protein sequence ID" value="CAD5226085.1"/>
    <property type="molecule type" value="Genomic_DNA"/>
</dbReference>
<accession>A0A811LFZ0</accession>
<evidence type="ECO:0000313" key="1">
    <source>
        <dbReference type="EMBL" id="CAD5226085.1"/>
    </source>
</evidence>
<dbReference type="AlphaFoldDB" id="A0A811LFZ0"/>
<gene>
    <name evidence="1" type="ORF">BOKJ2_LOCUS11901</name>
</gene>
<keyword evidence="2" id="KW-1185">Reference proteome</keyword>